<dbReference type="InterPro" id="IPR002938">
    <property type="entry name" value="FAD-bd"/>
</dbReference>
<evidence type="ECO:0000256" key="2">
    <source>
        <dbReference type="ARBA" id="ARBA00022630"/>
    </source>
</evidence>
<dbReference type="SUPFAM" id="SSF54373">
    <property type="entry name" value="FAD-linked reductases, C-terminal domain"/>
    <property type="match status" value="1"/>
</dbReference>
<accession>A0A6A6VST8</accession>
<proteinExistence type="inferred from homology"/>
<dbReference type="PRINTS" id="PR00420">
    <property type="entry name" value="RNGMNOXGNASE"/>
</dbReference>
<evidence type="ECO:0000313" key="8">
    <source>
        <dbReference type="Proteomes" id="UP000799437"/>
    </source>
</evidence>
<keyword evidence="3" id="KW-0274">FAD</keyword>
<keyword evidence="5" id="KW-0503">Monooxygenase</keyword>
<dbReference type="InterPro" id="IPR036188">
    <property type="entry name" value="FAD/NAD-bd_sf"/>
</dbReference>
<dbReference type="GO" id="GO:0071949">
    <property type="term" value="F:FAD binding"/>
    <property type="evidence" value="ECO:0007669"/>
    <property type="project" value="InterPro"/>
</dbReference>
<keyword evidence="2" id="KW-0285">Flavoprotein</keyword>
<dbReference type="PANTHER" id="PTHR13789:SF147">
    <property type="entry name" value="PUTATIVE (AFU_ORTHOLOGUE AFUA_2G01950)-RELATED"/>
    <property type="match status" value="1"/>
</dbReference>
<gene>
    <name evidence="7" type="ORF">EJ05DRAFT_489840</name>
</gene>
<dbReference type="GeneID" id="54486879"/>
<dbReference type="EMBL" id="ML996583">
    <property type="protein sequence ID" value="KAF2753652.1"/>
    <property type="molecule type" value="Genomic_DNA"/>
</dbReference>
<dbReference type="OrthoDB" id="16820at2759"/>
<reference evidence="7" key="1">
    <citation type="journal article" date="2020" name="Stud. Mycol.">
        <title>101 Dothideomycetes genomes: a test case for predicting lifestyles and emergence of pathogens.</title>
        <authorList>
            <person name="Haridas S."/>
            <person name="Albert R."/>
            <person name="Binder M."/>
            <person name="Bloem J."/>
            <person name="Labutti K."/>
            <person name="Salamov A."/>
            <person name="Andreopoulos B."/>
            <person name="Baker S."/>
            <person name="Barry K."/>
            <person name="Bills G."/>
            <person name="Bluhm B."/>
            <person name="Cannon C."/>
            <person name="Castanera R."/>
            <person name="Culley D."/>
            <person name="Daum C."/>
            <person name="Ezra D."/>
            <person name="Gonzalez J."/>
            <person name="Henrissat B."/>
            <person name="Kuo A."/>
            <person name="Liang C."/>
            <person name="Lipzen A."/>
            <person name="Lutzoni F."/>
            <person name="Magnuson J."/>
            <person name="Mondo S."/>
            <person name="Nolan M."/>
            <person name="Ohm R."/>
            <person name="Pangilinan J."/>
            <person name="Park H.-J."/>
            <person name="Ramirez L."/>
            <person name="Alfaro M."/>
            <person name="Sun H."/>
            <person name="Tritt A."/>
            <person name="Yoshinaga Y."/>
            <person name="Zwiers L.-H."/>
            <person name="Turgeon B."/>
            <person name="Goodwin S."/>
            <person name="Spatafora J."/>
            <person name="Crous P."/>
            <person name="Grigoriev I."/>
        </authorList>
    </citation>
    <scope>NUCLEOTIDE SEQUENCE</scope>
    <source>
        <strain evidence="7">CBS 121739</strain>
    </source>
</reference>
<evidence type="ECO:0000313" key="7">
    <source>
        <dbReference type="EMBL" id="KAF2753652.1"/>
    </source>
</evidence>
<dbReference type="AlphaFoldDB" id="A0A6A6VST8"/>
<dbReference type="RefSeq" id="XP_033596103.1">
    <property type="nucleotide sequence ID" value="XM_033745825.1"/>
</dbReference>
<evidence type="ECO:0000256" key="3">
    <source>
        <dbReference type="ARBA" id="ARBA00022827"/>
    </source>
</evidence>
<keyword evidence="4" id="KW-0560">Oxidoreductase</keyword>
<organism evidence="7 8">
    <name type="scientific">Pseudovirgaria hyperparasitica</name>
    <dbReference type="NCBI Taxonomy" id="470096"/>
    <lineage>
        <taxon>Eukaryota</taxon>
        <taxon>Fungi</taxon>
        <taxon>Dikarya</taxon>
        <taxon>Ascomycota</taxon>
        <taxon>Pezizomycotina</taxon>
        <taxon>Dothideomycetes</taxon>
        <taxon>Dothideomycetes incertae sedis</taxon>
        <taxon>Acrospermales</taxon>
        <taxon>Acrospermaceae</taxon>
        <taxon>Pseudovirgaria</taxon>
    </lineage>
</organism>
<name>A0A6A6VST8_9PEZI</name>
<dbReference type="Gene3D" id="3.50.50.60">
    <property type="entry name" value="FAD/NAD(P)-binding domain"/>
    <property type="match status" value="1"/>
</dbReference>
<sequence>MNTHPHVIIIGAGIGGLTTAIGPQHCVKSDVRSPFWSKLLGFPKLEQLFILTNVIRAPNATRVLQNLGVLAEVTIYANKPAGLVVRRYDDDSEIGPRSHSDGLDKKFDSPMLVIHRADLQRVLLKAVHAQGARLHMSARVKTVDPDFNAKVELETGQQFEGDLVVGADGINSQVRAQMVRYWEIPDELTATGDAAYRVTIPRHKLLECPGLIQEIDGRVSSRWIGPHGHIMAYPLRGNELYNVVMVHRNEEAGLDKSNIWTRRGRMTALLRFYGSWSPLVNILAKQINTEGLVQWPLETRPHLPSWSVNRICLLGDSVHAMLPYVAQGAAQAIEDAAVLGTCLSQISDIPQVLSIYERVRKARAEFIQNSASTMRTVLHYEDGVDQEKRDAIMRAPRIAGWKHPDLWADAEYQNTVWGYDVIAETQRECSKCLEPPNNAERQVKRRSRQVDVCLNISGGAPDMFMITDSTTKSTMDEVSMNLFQSPFDNSAFLSTAGGTLSDLSPPLPSLIQL</sequence>
<evidence type="ECO:0000259" key="6">
    <source>
        <dbReference type="Pfam" id="PF01494"/>
    </source>
</evidence>
<dbReference type="Proteomes" id="UP000799437">
    <property type="component" value="Unassembled WGS sequence"/>
</dbReference>
<dbReference type="SUPFAM" id="SSF51905">
    <property type="entry name" value="FAD/NAD(P)-binding domain"/>
    <property type="match status" value="1"/>
</dbReference>
<protein>
    <submittedName>
        <fullName evidence="7">FAD/NAD(P)-binding domain-containing protein</fullName>
    </submittedName>
</protein>
<dbReference type="InterPro" id="IPR050493">
    <property type="entry name" value="FAD-dep_Monooxygenase_BioMet"/>
</dbReference>
<dbReference type="GO" id="GO:0004497">
    <property type="term" value="F:monooxygenase activity"/>
    <property type="evidence" value="ECO:0007669"/>
    <property type="project" value="UniProtKB-KW"/>
</dbReference>
<dbReference type="Pfam" id="PF01494">
    <property type="entry name" value="FAD_binding_3"/>
    <property type="match status" value="1"/>
</dbReference>
<comment type="similarity">
    <text evidence="1">Belongs to the paxM FAD-dependent monooxygenase family.</text>
</comment>
<evidence type="ECO:0000256" key="4">
    <source>
        <dbReference type="ARBA" id="ARBA00023002"/>
    </source>
</evidence>
<keyword evidence="8" id="KW-1185">Reference proteome</keyword>
<evidence type="ECO:0000256" key="5">
    <source>
        <dbReference type="ARBA" id="ARBA00023033"/>
    </source>
</evidence>
<dbReference type="PANTHER" id="PTHR13789">
    <property type="entry name" value="MONOOXYGENASE"/>
    <property type="match status" value="1"/>
</dbReference>
<evidence type="ECO:0000256" key="1">
    <source>
        <dbReference type="ARBA" id="ARBA00007992"/>
    </source>
</evidence>
<feature type="domain" description="FAD-binding" evidence="6">
    <location>
        <begin position="62"/>
        <end position="365"/>
    </location>
</feature>